<gene>
    <name evidence="1" type="ORF">AVDCRST_MAG94-2423</name>
</gene>
<organism evidence="1">
    <name type="scientific">uncultured Leptolyngbya sp</name>
    <dbReference type="NCBI Taxonomy" id="332963"/>
    <lineage>
        <taxon>Bacteria</taxon>
        <taxon>Bacillati</taxon>
        <taxon>Cyanobacteriota</taxon>
        <taxon>Cyanophyceae</taxon>
        <taxon>Leptolyngbyales</taxon>
        <taxon>Leptolyngbyaceae</taxon>
        <taxon>Leptolyngbya group</taxon>
        <taxon>Leptolyngbya</taxon>
        <taxon>environmental samples</taxon>
    </lineage>
</organism>
<dbReference type="EMBL" id="CADCTY010000849">
    <property type="protein sequence ID" value="CAA9343573.1"/>
    <property type="molecule type" value="Genomic_DNA"/>
</dbReference>
<accession>A0A6J4LVP8</accession>
<protein>
    <submittedName>
        <fullName evidence="1">Uncharacterized protein</fullName>
    </submittedName>
</protein>
<evidence type="ECO:0000313" key="1">
    <source>
        <dbReference type="EMBL" id="CAA9343573.1"/>
    </source>
</evidence>
<sequence>MSAAVPASAACQKLSPECDPRTRLFILLTASLCQHVFKTFTMR</sequence>
<dbReference type="AlphaFoldDB" id="A0A6J4LVP8"/>
<name>A0A6J4LVP8_9CYAN</name>
<proteinExistence type="predicted"/>
<reference evidence="1" key="1">
    <citation type="submission" date="2020-02" db="EMBL/GenBank/DDBJ databases">
        <authorList>
            <person name="Meier V. D."/>
        </authorList>
    </citation>
    <scope>NUCLEOTIDE SEQUENCE</scope>
    <source>
        <strain evidence="1">AVDCRST_MAG94</strain>
    </source>
</reference>